<gene>
    <name evidence="1" type="ORF">QFZ34_001335</name>
</gene>
<reference evidence="1 2" key="1">
    <citation type="submission" date="2023-07" db="EMBL/GenBank/DDBJ databases">
        <title>Comparative genomics of wheat-associated soil bacteria to identify genetic determinants of phenazine resistance.</title>
        <authorList>
            <person name="Mouncey N."/>
        </authorList>
    </citation>
    <scope>NUCLEOTIDE SEQUENCE [LARGE SCALE GENOMIC DNA]</scope>
    <source>
        <strain evidence="1 2">W4I11</strain>
    </source>
</reference>
<sequence>MMANRARRRQGLAVALRRLPYRAQPCCGAVDDAVDRIGILSGSISGAIERRSRRPRAPQYESALR</sequence>
<organism evidence="1 2">
    <name type="scientific">Phyllobacterium ifriqiyense</name>
    <dbReference type="NCBI Taxonomy" id="314238"/>
    <lineage>
        <taxon>Bacteria</taxon>
        <taxon>Pseudomonadati</taxon>
        <taxon>Pseudomonadota</taxon>
        <taxon>Alphaproteobacteria</taxon>
        <taxon>Hyphomicrobiales</taxon>
        <taxon>Phyllobacteriaceae</taxon>
        <taxon>Phyllobacterium</taxon>
    </lineage>
</organism>
<dbReference type="Proteomes" id="UP001237780">
    <property type="component" value="Unassembled WGS sequence"/>
</dbReference>
<protein>
    <submittedName>
        <fullName evidence="1">Uncharacterized protein</fullName>
    </submittedName>
</protein>
<evidence type="ECO:0000313" key="1">
    <source>
        <dbReference type="EMBL" id="MDQ0996158.1"/>
    </source>
</evidence>
<evidence type="ECO:0000313" key="2">
    <source>
        <dbReference type="Proteomes" id="UP001237780"/>
    </source>
</evidence>
<dbReference type="EMBL" id="JAUSZT010000002">
    <property type="protein sequence ID" value="MDQ0996158.1"/>
    <property type="molecule type" value="Genomic_DNA"/>
</dbReference>
<name>A0ABU0S8U5_9HYPH</name>
<comment type="caution">
    <text evidence="1">The sequence shown here is derived from an EMBL/GenBank/DDBJ whole genome shotgun (WGS) entry which is preliminary data.</text>
</comment>
<proteinExistence type="predicted"/>
<accession>A0ABU0S8U5</accession>
<keyword evidence="2" id="KW-1185">Reference proteome</keyword>